<organism evidence="1">
    <name type="scientific">Shewanella frigidimarina</name>
    <dbReference type="NCBI Taxonomy" id="56812"/>
    <lineage>
        <taxon>Bacteria</taxon>
        <taxon>Pseudomonadati</taxon>
        <taxon>Pseudomonadota</taxon>
        <taxon>Gammaproteobacteria</taxon>
        <taxon>Alteromonadales</taxon>
        <taxon>Shewanellaceae</taxon>
        <taxon>Shewanella</taxon>
    </lineage>
</organism>
<dbReference type="AlphaFoldDB" id="A0A106C2W6"/>
<accession>A0A106C2W6</accession>
<sequence length="97" mass="10921">MKHYQMQLVNTVVDRVCDVCGNSVMIDLIGHKYEEVGELRASWGYGSKEDGASYHLDLCEACFKFAVAALKEHRKAVMIEKNLEPPGELFGIDKPDM</sequence>
<dbReference type="RefSeq" id="WP_059743760.1">
    <property type="nucleotide sequence ID" value="NZ_LRDC01000001.1"/>
</dbReference>
<protein>
    <submittedName>
        <fullName evidence="1">Uncharacterized protein</fullName>
    </submittedName>
</protein>
<dbReference type="EMBL" id="LRDC01000001">
    <property type="protein sequence ID" value="KVX03225.1"/>
    <property type="molecule type" value="Genomic_DNA"/>
</dbReference>
<gene>
    <name evidence="1" type="ORF">AWJ07_01240</name>
</gene>
<dbReference type="Proteomes" id="UP000055702">
    <property type="component" value="Unassembled WGS sequence"/>
</dbReference>
<reference evidence="1 2" key="1">
    <citation type="submission" date="2016-01" db="EMBL/GenBank/DDBJ databases">
        <title>Draft genome of the antarctic isolate Shewanella frigidimarina Ag06-30.</title>
        <authorList>
            <person name="Parmeciano Di Noto G."/>
            <person name="Vazquez S."/>
            <person name="Mac Cormack W."/>
            <person name="Iriarte A."/>
            <person name="Quiroga C."/>
        </authorList>
    </citation>
    <scope>NUCLEOTIDE SEQUENCE [LARGE SCALE GENOMIC DNA]</scope>
    <source>
        <strain evidence="1 2">Ag06-30</strain>
    </source>
</reference>
<proteinExistence type="predicted"/>
<evidence type="ECO:0000313" key="2">
    <source>
        <dbReference type="Proteomes" id="UP000055702"/>
    </source>
</evidence>
<evidence type="ECO:0000313" key="1">
    <source>
        <dbReference type="EMBL" id="KVX03225.1"/>
    </source>
</evidence>
<name>A0A106C2W6_SHEFR</name>
<comment type="caution">
    <text evidence="1">The sequence shown here is derived from an EMBL/GenBank/DDBJ whole genome shotgun (WGS) entry which is preliminary data.</text>
</comment>